<name>A0AA36CFI9_9BILA</name>
<dbReference type="InterPro" id="IPR020849">
    <property type="entry name" value="Small_GTPase_Ras-type"/>
</dbReference>
<keyword evidence="4" id="KW-0488">Methylation</keyword>
<dbReference type="SUPFAM" id="SSF52540">
    <property type="entry name" value="P-loop containing nucleoside triphosphate hydrolases"/>
    <property type="match status" value="1"/>
</dbReference>
<feature type="non-terminal residue" evidence="11">
    <location>
        <position position="211"/>
    </location>
</feature>
<dbReference type="PROSITE" id="PS51420">
    <property type="entry name" value="RHO"/>
    <property type="match status" value="1"/>
</dbReference>
<comment type="subcellular location">
    <subcellularLocation>
        <location evidence="1">Cell membrane</location>
        <topology evidence="1">Lipid-anchor</topology>
    </subcellularLocation>
</comment>
<feature type="region of interest" description="Disordered" evidence="10">
    <location>
        <begin position="178"/>
        <end position="211"/>
    </location>
</feature>
<evidence type="ECO:0000313" key="12">
    <source>
        <dbReference type="Proteomes" id="UP001177023"/>
    </source>
</evidence>
<reference evidence="11" key="1">
    <citation type="submission" date="2023-06" db="EMBL/GenBank/DDBJ databases">
        <authorList>
            <person name="Delattre M."/>
        </authorList>
    </citation>
    <scope>NUCLEOTIDE SEQUENCE</scope>
    <source>
        <strain evidence="11">AF72</strain>
    </source>
</reference>
<dbReference type="Proteomes" id="UP001177023">
    <property type="component" value="Unassembled WGS sequence"/>
</dbReference>
<dbReference type="InterPro" id="IPR005225">
    <property type="entry name" value="Small_GTP-bd"/>
</dbReference>
<proteinExistence type="inferred from homology"/>
<dbReference type="PROSITE" id="PS51421">
    <property type="entry name" value="RAS"/>
    <property type="match status" value="1"/>
</dbReference>
<feature type="compositionally biased region" description="Basic residues" evidence="10">
    <location>
        <begin position="200"/>
        <end position="211"/>
    </location>
</feature>
<comment type="similarity">
    <text evidence="2">Belongs to the small GTPase superfamily. Ras family.</text>
</comment>
<dbReference type="GO" id="GO:0003924">
    <property type="term" value="F:GTPase activity"/>
    <property type="evidence" value="ECO:0007669"/>
    <property type="project" value="InterPro"/>
</dbReference>
<keyword evidence="5" id="KW-0547">Nucleotide-binding</keyword>
<dbReference type="FunFam" id="3.40.50.300:FF:000080">
    <property type="entry name" value="Ras-like GTPase Ras1"/>
    <property type="match status" value="1"/>
</dbReference>
<dbReference type="GO" id="GO:0005525">
    <property type="term" value="F:GTP binding"/>
    <property type="evidence" value="ECO:0007669"/>
    <property type="project" value="UniProtKB-KW"/>
</dbReference>
<sequence length="211" mass="23915">MAPPKQAQILRLVVVGGGGVGKSALTIQFIQQYFVTDYDPTIEDSYTKQCFVDDDIVKLEVLDTAGQEEFSTMREQYLRTGNGFLIVFAVTDRNSFEEVRRLHKMITRIKDRDEFPVVLIGNKADLEHERHVAKVEGEALARELGVPYLECSAKLRLNVDQAFHDLVRLVRRYQILDRQQPMNGHPSADQADNGKPISPAKKKKKTNCGIQ</sequence>
<keyword evidence="6" id="KW-0342">GTP-binding</keyword>
<evidence type="ECO:0000256" key="2">
    <source>
        <dbReference type="ARBA" id="ARBA00008344"/>
    </source>
</evidence>
<dbReference type="EMBL" id="CATQJA010001493">
    <property type="protein sequence ID" value="CAJ0567468.1"/>
    <property type="molecule type" value="Genomic_DNA"/>
</dbReference>
<comment type="caution">
    <text evidence="11">The sequence shown here is derived from an EMBL/GenBank/DDBJ whole genome shotgun (WGS) entry which is preliminary data.</text>
</comment>
<dbReference type="SMART" id="SM00175">
    <property type="entry name" value="RAB"/>
    <property type="match status" value="1"/>
</dbReference>
<dbReference type="GO" id="GO:0005886">
    <property type="term" value="C:plasma membrane"/>
    <property type="evidence" value="ECO:0007669"/>
    <property type="project" value="UniProtKB-SubCell"/>
</dbReference>
<accession>A0AA36CFI9</accession>
<keyword evidence="3" id="KW-1003">Cell membrane</keyword>
<dbReference type="Gene3D" id="3.40.50.300">
    <property type="entry name" value="P-loop containing nucleotide triphosphate hydrolases"/>
    <property type="match status" value="1"/>
</dbReference>
<dbReference type="InterPro" id="IPR027417">
    <property type="entry name" value="P-loop_NTPase"/>
</dbReference>
<dbReference type="SMART" id="SM00173">
    <property type="entry name" value="RAS"/>
    <property type="match status" value="1"/>
</dbReference>
<dbReference type="AlphaFoldDB" id="A0AA36CFI9"/>
<protein>
    <submittedName>
        <fullName evidence="11">Uncharacterized protein</fullName>
    </submittedName>
</protein>
<evidence type="ECO:0000256" key="6">
    <source>
        <dbReference type="ARBA" id="ARBA00023134"/>
    </source>
</evidence>
<dbReference type="NCBIfam" id="TIGR00231">
    <property type="entry name" value="small_GTP"/>
    <property type="match status" value="1"/>
</dbReference>
<gene>
    <name evidence="11" type="ORF">MSPICULIGERA_LOCUS6020</name>
</gene>
<keyword evidence="9" id="KW-0636">Prenylation</keyword>
<evidence type="ECO:0000256" key="1">
    <source>
        <dbReference type="ARBA" id="ARBA00004193"/>
    </source>
</evidence>
<dbReference type="Pfam" id="PF00071">
    <property type="entry name" value="Ras"/>
    <property type="match status" value="1"/>
</dbReference>
<dbReference type="PANTHER" id="PTHR24070">
    <property type="entry name" value="RAS, DI-RAS, AND RHEB FAMILY MEMBERS OF SMALL GTPASE SUPERFAMILY"/>
    <property type="match status" value="1"/>
</dbReference>
<dbReference type="InterPro" id="IPR001806">
    <property type="entry name" value="Small_GTPase"/>
</dbReference>
<evidence type="ECO:0000256" key="7">
    <source>
        <dbReference type="ARBA" id="ARBA00023136"/>
    </source>
</evidence>
<keyword evidence="7" id="KW-0472">Membrane</keyword>
<evidence type="ECO:0000256" key="5">
    <source>
        <dbReference type="ARBA" id="ARBA00022741"/>
    </source>
</evidence>
<evidence type="ECO:0000313" key="11">
    <source>
        <dbReference type="EMBL" id="CAJ0567468.1"/>
    </source>
</evidence>
<organism evidence="11 12">
    <name type="scientific">Mesorhabditis spiculigera</name>
    <dbReference type="NCBI Taxonomy" id="96644"/>
    <lineage>
        <taxon>Eukaryota</taxon>
        <taxon>Metazoa</taxon>
        <taxon>Ecdysozoa</taxon>
        <taxon>Nematoda</taxon>
        <taxon>Chromadorea</taxon>
        <taxon>Rhabditida</taxon>
        <taxon>Rhabditina</taxon>
        <taxon>Rhabditomorpha</taxon>
        <taxon>Rhabditoidea</taxon>
        <taxon>Rhabditidae</taxon>
        <taxon>Mesorhabditinae</taxon>
        <taxon>Mesorhabditis</taxon>
    </lineage>
</organism>
<dbReference type="PRINTS" id="PR00449">
    <property type="entry name" value="RASTRNSFRMNG"/>
</dbReference>
<keyword evidence="8" id="KW-0449">Lipoprotein</keyword>
<evidence type="ECO:0000256" key="3">
    <source>
        <dbReference type="ARBA" id="ARBA00022475"/>
    </source>
</evidence>
<keyword evidence="12" id="KW-1185">Reference proteome</keyword>
<evidence type="ECO:0000256" key="4">
    <source>
        <dbReference type="ARBA" id="ARBA00022481"/>
    </source>
</evidence>
<dbReference type="GO" id="GO:0007165">
    <property type="term" value="P:signal transduction"/>
    <property type="evidence" value="ECO:0007669"/>
    <property type="project" value="InterPro"/>
</dbReference>
<dbReference type="SMART" id="SM00174">
    <property type="entry name" value="RHO"/>
    <property type="match status" value="1"/>
</dbReference>
<evidence type="ECO:0000256" key="9">
    <source>
        <dbReference type="ARBA" id="ARBA00023289"/>
    </source>
</evidence>
<dbReference type="PROSITE" id="PS51419">
    <property type="entry name" value="RAB"/>
    <property type="match status" value="1"/>
</dbReference>
<evidence type="ECO:0000256" key="8">
    <source>
        <dbReference type="ARBA" id="ARBA00023288"/>
    </source>
</evidence>
<dbReference type="SMART" id="SM00176">
    <property type="entry name" value="RAN"/>
    <property type="match status" value="1"/>
</dbReference>
<evidence type="ECO:0000256" key="10">
    <source>
        <dbReference type="SAM" id="MobiDB-lite"/>
    </source>
</evidence>